<dbReference type="AlphaFoldDB" id="A0AAN9VHB4"/>
<comment type="caution">
    <text evidence="1">The sequence shown here is derived from an EMBL/GenBank/DDBJ whole genome shotgun (WGS) entry which is preliminary data.</text>
</comment>
<name>A0AAN9VHB4_9ORTH</name>
<reference evidence="1 2" key="1">
    <citation type="submission" date="2024-03" db="EMBL/GenBank/DDBJ databases">
        <title>The genome assembly and annotation of the cricket Gryllus longicercus Weissman &amp; Gray.</title>
        <authorList>
            <person name="Szrajer S."/>
            <person name="Gray D."/>
            <person name="Ylla G."/>
        </authorList>
    </citation>
    <scope>NUCLEOTIDE SEQUENCE [LARGE SCALE GENOMIC DNA]</scope>
    <source>
        <strain evidence="1">DAG 2021-001</strain>
        <tissue evidence="1">Whole body minus gut</tissue>
    </source>
</reference>
<protein>
    <submittedName>
        <fullName evidence="1">Uncharacterized protein</fullName>
    </submittedName>
</protein>
<proteinExistence type="predicted"/>
<gene>
    <name evidence="1" type="ORF">R5R35_008734</name>
</gene>
<sequence>MVSSRQWLVESASMGEDSRIIVCASSSNFTEVMIIRYPFAMQIDSVCDEFQPKTFVTSFRVCSKRSIRNPRIDDNG</sequence>
<dbReference type="Proteomes" id="UP001378592">
    <property type="component" value="Unassembled WGS sequence"/>
</dbReference>
<evidence type="ECO:0000313" key="2">
    <source>
        <dbReference type="Proteomes" id="UP001378592"/>
    </source>
</evidence>
<accession>A0AAN9VHB4</accession>
<organism evidence="1 2">
    <name type="scientific">Gryllus longicercus</name>
    <dbReference type="NCBI Taxonomy" id="2509291"/>
    <lineage>
        <taxon>Eukaryota</taxon>
        <taxon>Metazoa</taxon>
        <taxon>Ecdysozoa</taxon>
        <taxon>Arthropoda</taxon>
        <taxon>Hexapoda</taxon>
        <taxon>Insecta</taxon>
        <taxon>Pterygota</taxon>
        <taxon>Neoptera</taxon>
        <taxon>Polyneoptera</taxon>
        <taxon>Orthoptera</taxon>
        <taxon>Ensifera</taxon>
        <taxon>Gryllidea</taxon>
        <taxon>Grylloidea</taxon>
        <taxon>Gryllidae</taxon>
        <taxon>Gryllinae</taxon>
        <taxon>Gryllus</taxon>
    </lineage>
</organism>
<evidence type="ECO:0000313" key="1">
    <source>
        <dbReference type="EMBL" id="KAK7864934.1"/>
    </source>
</evidence>
<dbReference type="EMBL" id="JAZDUA010000190">
    <property type="protein sequence ID" value="KAK7864934.1"/>
    <property type="molecule type" value="Genomic_DNA"/>
</dbReference>
<keyword evidence="2" id="KW-1185">Reference proteome</keyword>